<dbReference type="Proteomes" id="UP000433883">
    <property type="component" value="Unassembled WGS sequence"/>
</dbReference>
<dbReference type="GO" id="GO:0003723">
    <property type="term" value="F:RNA binding"/>
    <property type="evidence" value="ECO:0007669"/>
    <property type="project" value="UniProtKB-KW"/>
</dbReference>
<evidence type="ECO:0000313" key="9">
    <source>
        <dbReference type="EMBL" id="KAE9964646.1"/>
    </source>
</evidence>
<dbReference type="Pfam" id="PF01743">
    <property type="entry name" value="PolyA_pol"/>
    <property type="match status" value="1"/>
</dbReference>
<reference evidence="9 10" key="1">
    <citation type="submission" date="2019-11" db="EMBL/GenBank/DDBJ databases">
        <title>Venturia inaequalis Genome Resource.</title>
        <authorList>
            <person name="Lichtner F.J."/>
        </authorList>
    </citation>
    <scope>NUCLEOTIDE SEQUENCE [LARGE SCALE GENOMIC DNA]</scope>
    <source>
        <strain evidence="9">Bline_iso_100314</strain>
    </source>
</reference>
<dbReference type="SUPFAM" id="SSF81891">
    <property type="entry name" value="Poly A polymerase C-terminal region-like"/>
    <property type="match status" value="1"/>
</dbReference>
<name>A0A8H3YP75_VENIN</name>
<dbReference type="InterPro" id="IPR032828">
    <property type="entry name" value="PolyA_RNA-bd"/>
</dbReference>
<comment type="caution">
    <text evidence="9">The sequence shown here is derived from an EMBL/GenBank/DDBJ whole genome shotgun (WGS) entry which is preliminary data.</text>
</comment>
<sequence length="908" mass="100267">MPLPESLETGTIALSEVETRLVKLLLDAAHHIEKHPSEDQTAALPKELADSPLELRFTGGWVRDKLLGVESHDIDVSINKMTGYQFGLRLNEYFEIPGNAEKHGLVNPDTKKGSFKLAKIEANPEKSKHLETVAVKILGLDLDLVNLRKETYTQDSRNPQMEFGTPEEDALRRDATINAMFYNITTSKLEDFTGHGVEDLRKGIIRTPLEPYTTFKDDPLRVLRLIRFSSRFAYKIVPEAQQAMRVPEISEALKIKISKERIWVELEKMVKGPDPEAALKSIDDLGLYPTIFADPSPKPTYKPDTTNWHCVYESLKGILAKDGNDATIRDIILRSKDDQFMGWLVASMVPWSDSPDAAPTKPGRTPLPMTTTVALTSLKAPNQLTTLLTSCNQNLGEIKDLVSRQEDSRESLGMAIRKWGATWKLQTLFALLYEIYEAPKNSTGRSRSADLLRAMLIPSPEIMKQYAKFLSTIESLNLLEAHTFKPLVTGTDLAKAIGAKPGPWMKSALDVVMAWQLRNPNVTDPTEAIAQVSMNENISQLISGESKDKHVSKKQKKGELCSALITHFLRQTLKPLFSQAKSNPDITAAGRKKIGEPVSRKAEFGDEEVTKPWKFKEVWALDMLRWVCKSLDGEIVEREWGFLIPPVLSVVDDTDVQMRARGCEILAFLLEATPSPLLARTGLAPLFAESLYISTTYLPSLTPEEDSITILDAALPTLLTLSKTAFPPPPSRKADEKAYAASVTSLTTLLRQGILTPYKHAGEHVQIAETLLTHLPPLLDALGIESVRFLKDVVPMLVAILTDPLGAKFPPLLLAATKAMQALVANAWPRVSFWRGEILKGVCGCFLRVVEEGEGGDLEEVRGELRGLVGLVGRIVQGEEGGDWDGLVGELVGADGRLVGLFEGGGVA</sequence>
<organism evidence="9 10">
    <name type="scientific">Venturia inaequalis</name>
    <name type="common">Apple scab fungus</name>
    <dbReference type="NCBI Taxonomy" id="5025"/>
    <lineage>
        <taxon>Eukaryota</taxon>
        <taxon>Fungi</taxon>
        <taxon>Dikarya</taxon>
        <taxon>Ascomycota</taxon>
        <taxon>Pezizomycotina</taxon>
        <taxon>Dothideomycetes</taxon>
        <taxon>Pleosporomycetidae</taxon>
        <taxon>Venturiales</taxon>
        <taxon>Venturiaceae</taxon>
        <taxon>Venturia</taxon>
    </lineage>
</organism>
<dbReference type="InterPro" id="IPR016024">
    <property type="entry name" value="ARM-type_fold"/>
</dbReference>
<feature type="domain" description="Poly A polymerase head" evidence="7">
    <location>
        <begin position="55"/>
        <end position="206"/>
    </location>
</feature>
<dbReference type="GO" id="GO:0110078">
    <property type="term" value="C:TTT Hsp90 cochaperone complex"/>
    <property type="evidence" value="ECO:0007669"/>
    <property type="project" value="InterPro"/>
</dbReference>
<dbReference type="SUPFAM" id="SSF81301">
    <property type="entry name" value="Nucleotidyltransferase"/>
    <property type="match status" value="1"/>
</dbReference>
<dbReference type="EMBL" id="WNWQ01000681">
    <property type="protein sequence ID" value="KAE9964646.1"/>
    <property type="molecule type" value="Genomic_DNA"/>
</dbReference>
<evidence type="ECO:0000256" key="3">
    <source>
        <dbReference type="ARBA" id="ARBA00022741"/>
    </source>
</evidence>
<dbReference type="PANTHER" id="PTHR13734:SF5">
    <property type="entry name" value="CCA TRNA NUCLEOTIDYLTRANSFERASE, MITOCHONDRIAL"/>
    <property type="match status" value="1"/>
</dbReference>
<evidence type="ECO:0000256" key="2">
    <source>
        <dbReference type="ARBA" id="ARBA00022679"/>
    </source>
</evidence>
<keyword evidence="3" id="KW-0547">Nucleotide-binding</keyword>
<dbReference type="GO" id="GO:0000166">
    <property type="term" value="F:nucleotide binding"/>
    <property type="evidence" value="ECO:0007669"/>
    <property type="project" value="UniProtKB-KW"/>
</dbReference>
<dbReference type="CDD" id="cd05398">
    <property type="entry name" value="NT_ClassII-CCAase"/>
    <property type="match status" value="1"/>
</dbReference>
<dbReference type="FunFam" id="3.30.460.10:FF:000019">
    <property type="entry name" value="tRNA nucleotidyltransferase cca2"/>
    <property type="match status" value="1"/>
</dbReference>
<evidence type="ECO:0000259" key="8">
    <source>
        <dbReference type="Pfam" id="PF12627"/>
    </source>
</evidence>
<keyword evidence="4 6" id="KW-0694">RNA-binding</keyword>
<dbReference type="GO" id="GO:0001680">
    <property type="term" value="P:tRNA 3'-terminal CCA addition"/>
    <property type="evidence" value="ECO:0007669"/>
    <property type="project" value="TreeGrafter"/>
</dbReference>
<evidence type="ECO:0008006" key="11">
    <source>
        <dbReference type="Google" id="ProtNLM"/>
    </source>
</evidence>
<gene>
    <name evidence="9" type="ORF">BLS_008180</name>
</gene>
<comment type="similarity">
    <text evidence="5">Belongs to the TTI2 family.</text>
</comment>
<accession>A0A8H3YP75</accession>
<feature type="domain" description="tRNA nucleotidyltransferase/poly(A) polymerase RNA and SrmB- binding" evidence="8">
    <location>
        <begin position="256"/>
        <end position="292"/>
    </location>
</feature>
<dbReference type="InterPro" id="IPR018870">
    <property type="entry name" value="Tti2"/>
</dbReference>
<evidence type="ECO:0000256" key="1">
    <source>
        <dbReference type="ARBA" id="ARBA00007265"/>
    </source>
</evidence>
<dbReference type="InterPro" id="IPR002646">
    <property type="entry name" value="PolA_pol_head_dom"/>
</dbReference>
<dbReference type="GO" id="GO:0005739">
    <property type="term" value="C:mitochondrion"/>
    <property type="evidence" value="ECO:0007669"/>
    <property type="project" value="UniProtKB-ARBA"/>
</dbReference>
<evidence type="ECO:0000256" key="4">
    <source>
        <dbReference type="ARBA" id="ARBA00022884"/>
    </source>
</evidence>
<evidence type="ECO:0000313" key="10">
    <source>
        <dbReference type="Proteomes" id="UP000433883"/>
    </source>
</evidence>
<dbReference type="SUPFAM" id="SSF48371">
    <property type="entry name" value="ARM repeat"/>
    <property type="match status" value="1"/>
</dbReference>
<dbReference type="AlphaFoldDB" id="A0A8H3YP75"/>
<evidence type="ECO:0000256" key="6">
    <source>
        <dbReference type="RuleBase" id="RU003953"/>
    </source>
</evidence>
<protein>
    <recommendedName>
        <fullName evidence="11">Poly A polymerase C-terminal region-like protein</fullName>
    </recommendedName>
</protein>
<dbReference type="GO" id="GO:0052927">
    <property type="term" value="F:CC tRNA cytidylyltransferase activity"/>
    <property type="evidence" value="ECO:0007669"/>
    <property type="project" value="TreeGrafter"/>
</dbReference>
<keyword evidence="2 6" id="KW-0808">Transferase</keyword>
<dbReference type="Gene3D" id="1.10.3090.10">
    <property type="entry name" value="cca-adding enzyme, domain 2"/>
    <property type="match status" value="1"/>
</dbReference>
<comment type="similarity">
    <text evidence="1 6">Belongs to the tRNA nucleotidyltransferase/poly(A) polymerase family.</text>
</comment>
<evidence type="ECO:0000259" key="7">
    <source>
        <dbReference type="Pfam" id="PF01743"/>
    </source>
</evidence>
<dbReference type="Pfam" id="PF10521">
    <property type="entry name" value="Tti2"/>
    <property type="match status" value="1"/>
</dbReference>
<dbReference type="GO" id="GO:0052929">
    <property type="term" value="F:ATP:3'-cytidine-cytidine-tRNA adenylyltransferase activity"/>
    <property type="evidence" value="ECO:0007669"/>
    <property type="project" value="TreeGrafter"/>
</dbReference>
<dbReference type="Gene3D" id="3.30.460.10">
    <property type="entry name" value="Beta Polymerase, domain 2"/>
    <property type="match status" value="1"/>
</dbReference>
<dbReference type="InterPro" id="IPR043519">
    <property type="entry name" value="NT_sf"/>
</dbReference>
<proteinExistence type="inferred from homology"/>
<evidence type="ECO:0000256" key="5">
    <source>
        <dbReference type="ARBA" id="ARBA00034736"/>
    </source>
</evidence>
<dbReference type="PANTHER" id="PTHR13734">
    <property type="entry name" value="TRNA-NUCLEOTIDYLTRANSFERASE"/>
    <property type="match status" value="1"/>
</dbReference>
<dbReference type="Pfam" id="PF12627">
    <property type="entry name" value="PolyA_pol_RNAbd"/>
    <property type="match status" value="1"/>
</dbReference>